<dbReference type="Gene3D" id="1.20.1300.10">
    <property type="entry name" value="Fumarate reductase/succinate dehydrogenase, transmembrane subunit"/>
    <property type="match status" value="1"/>
</dbReference>
<organism evidence="9 10">
    <name type="scientific">Ornithinimicrobium faecis</name>
    <dbReference type="NCBI Taxonomy" id="2934158"/>
    <lineage>
        <taxon>Bacteria</taxon>
        <taxon>Bacillati</taxon>
        <taxon>Actinomycetota</taxon>
        <taxon>Actinomycetes</taxon>
        <taxon>Micrococcales</taxon>
        <taxon>Ornithinimicrobiaceae</taxon>
        <taxon>Ornithinimicrobium</taxon>
    </lineage>
</organism>
<dbReference type="CDD" id="cd03498">
    <property type="entry name" value="SQR_TypeB_2_TM"/>
    <property type="match status" value="1"/>
</dbReference>
<evidence type="ECO:0000313" key="9">
    <source>
        <dbReference type="EMBL" id="USQ79479.1"/>
    </source>
</evidence>
<protein>
    <submittedName>
        <fullName evidence="9">Succinate dehydrogenase cytochrome b subunit</fullName>
    </submittedName>
</protein>
<keyword evidence="7 8" id="KW-0472">Membrane</keyword>
<dbReference type="InterPro" id="IPR011138">
    <property type="entry name" value="Cytochrome_b-558"/>
</dbReference>
<feature type="transmembrane region" description="Helical" evidence="8">
    <location>
        <begin position="163"/>
        <end position="185"/>
    </location>
</feature>
<feature type="transmembrane region" description="Helical" evidence="8">
    <location>
        <begin position="21"/>
        <end position="40"/>
    </location>
</feature>
<sequence length="231" mass="25265">MATSTISAGKRPKTSSILLKTVMAVTGLIFVGFILAHMYGNLMIFAGTDSFNEYAHHLREFGTPMLPEKGFLWVMRIVLLASVVLHAASAFMLWGRAGQARTTRYVARKGEWATFVKRSMRWGGVALLIFVVFHILHFTTNTIQIGGDFDNPADRLVASFGEWWAVLLYLLAVAALGMHLLHGIWSAGMTLGLNTSLDMAERLRLVAILVAVVVVVGFALPPVAILLGLIP</sequence>
<dbReference type="RefSeq" id="WP_252592580.1">
    <property type="nucleotide sequence ID" value="NZ_CP099489.1"/>
</dbReference>
<evidence type="ECO:0000256" key="4">
    <source>
        <dbReference type="ARBA" id="ARBA00022723"/>
    </source>
</evidence>
<feature type="transmembrane region" description="Helical" evidence="8">
    <location>
        <begin position="205"/>
        <end position="230"/>
    </location>
</feature>
<evidence type="ECO:0000256" key="3">
    <source>
        <dbReference type="ARBA" id="ARBA00022692"/>
    </source>
</evidence>
<proteinExistence type="predicted"/>
<dbReference type="SUPFAM" id="SSF81343">
    <property type="entry name" value="Fumarate reductase respiratory complex transmembrane subunits"/>
    <property type="match status" value="1"/>
</dbReference>
<accession>A0ABY4YRT2</accession>
<keyword evidence="3 8" id="KW-0812">Transmembrane</keyword>
<evidence type="ECO:0000256" key="2">
    <source>
        <dbReference type="ARBA" id="ARBA00022617"/>
    </source>
</evidence>
<feature type="transmembrane region" description="Helical" evidence="8">
    <location>
        <begin position="71"/>
        <end position="94"/>
    </location>
</feature>
<keyword evidence="4" id="KW-0479">Metal-binding</keyword>
<reference evidence="9" key="1">
    <citation type="submission" date="2022-06" db="EMBL/GenBank/DDBJ databases">
        <title>Ornithinimicrobium HY1793.</title>
        <authorList>
            <person name="Huang Y."/>
        </authorList>
    </citation>
    <scope>NUCLEOTIDE SEQUENCE</scope>
    <source>
        <strain evidence="9">HY1793</strain>
    </source>
</reference>
<evidence type="ECO:0000313" key="10">
    <source>
        <dbReference type="Proteomes" id="UP001056455"/>
    </source>
</evidence>
<keyword evidence="10" id="KW-1185">Reference proteome</keyword>
<name>A0ABY4YRT2_9MICO</name>
<feature type="transmembrane region" description="Helical" evidence="8">
    <location>
        <begin position="122"/>
        <end position="143"/>
    </location>
</feature>
<keyword evidence="2" id="KW-0349">Heme</keyword>
<dbReference type="Proteomes" id="UP001056455">
    <property type="component" value="Chromosome"/>
</dbReference>
<dbReference type="EMBL" id="CP099489">
    <property type="protein sequence ID" value="USQ79479.1"/>
    <property type="molecule type" value="Genomic_DNA"/>
</dbReference>
<dbReference type="Pfam" id="PF01127">
    <property type="entry name" value="Sdh_cyt"/>
    <property type="match status" value="1"/>
</dbReference>
<evidence type="ECO:0000256" key="8">
    <source>
        <dbReference type="SAM" id="Phobius"/>
    </source>
</evidence>
<dbReference type="InterPro" id="IPR034804">
    <property type="entry name" value="SQR/QFR_C/D"/>
</dbReference>
<dbReference type="NCBIfam" id="TIGR02046">
    <property type="entry name" value="sdhC_b558_fam"/>
    <property type="match status" value="1"/>
</dbReference>
<evidence type="ECO:0000256" key="6">
    <source>
        <dbReference type="ARBA" id="ARBA00023004"/>
    </source>
</evidence>
<evidence type="ECO:0000256" key="7">
    <source>
        <dbReference type="ARBA" id="ARBA00023136"/>
    </source>
</evidence>
<keyword evidence="6" id="KW-0408">Iron</keyword>
<evidence type="ECO:0000256" key="1">
    <source>
        <dbReference type="ARBA" id="ARBA00004370"/>
    </source>
</evidence>
<keyword evidence="5 8" id="KW-1133">Transmembrane helix</keyword>
<dbReference type="InterPro" id="IPR000701">
    <property type="entry name" value="SuccDH_FuR_B_TM-su"/>
</dbReference>
<evidence type="ECO:0000256" key="5">
    <source>
        <dbReference type="ARBA" id="ARBA00022989"/>
    </source>
</evidence>
<gene>
    <name evidence="9" type="ORF">NF556_18055</name>
</gene>
<comment type="subcellular location">
    <subcellularLocation>
        <location evidence="1">Membrane</location>
    </subcellularLocation>
</comment>